<proteinExistence type="predicted"/>
<evidence type="ECO:0000313" key="3">
    <source>
        <dbReference type="Proteomes" id="UP000283063"/>
    </source>
</evidence>
<name>A0A3T0N9X4_9RHOB</name>
<reference evidence="2 3" key="1">
    <citation type="submission" date="2018-10" db="EMBL/GenBank/DDBJ databases">
        <title>Parasedimentitalea marina sp. nov., a psychrophilic bacterium isolated from deep seawater of the New Britain Trench.</title>
        <authorList>
            <person name="Cao J."/>
        </authorList>
    </citation>
    <scope>NUCLEOTIDE SEQUENCE [LARGE SCALE GENOMIC DNA]</scope>
    <source>
        <strain evidence="2 3">W43</strain>
        <plasmid evidence="2 3">pW43B</plasmid>
    </source>
</reference>
<geneLocation type="plasmid" evidence="2 3">
    <name>pW43B</name>
</geneLocation>
<keyword evidence="1" id="KW-1133">Transmembrane helix</keyword>
<dbReference type="RefSeq" id="WP_127751327.1">
    <property type="nucleotide sequence ID" value="NZ_CP033221.1"/>
</dbReference>
<dbReference type="Proteomes" id="UP000283063">
    <property type="component" value="Plasmid pW43B"/>
</dbReference>
<dbReference type="AlphaFoldDB" id="A0A3T0N9X4"/>
<keyword evidence="1" id="KW-0472">Membrane</keyword>
<protein>
    <submittedName>
        <fullName evidence="2">CcoQ/FixQ family Cbb3-type cytochrome c oxidase assembly chaperone</fullName>
    </submittedName>
</protein>
<feature type="transmembrane region" description="Helical" evidence="1">
    <location>
        <begin position="16"/>
        <end position="35"/>
    </location>
</feature>
<sequence length="57" mass="6426">MNPDTVHDSVLVFSKTWGAAYLLAVFLLAALWIYWPSRKATYDEAALSPLGDEEIIR</sequence>
<dbReference type="KEGG" id="sedi:EBB79_23035"/>
<dbReference type="Pfam" id="PF05545">
    <property type="entry name" value="FixQ"/>
    <property type="match status" value="1"/>
</dbReference>
<evidence type="ECO:0000313" key="2">
    <source>
        <dbReference type="EMBL" id="AZV80828.1"/>
    </source>
</evidence>
<dbReference type="InterPro" id="IPR008621">
    <property type="entry name" value="Cbb3-typ_cyt_oxidase_comp"/>
</dbReference>
<accession>A0A3T0N9X4</accession>
<keyword evidence="1" id="KW-0812">Transmembrane</keyword>
<dbReference type="EMBL" id="CP033221">
    <property type="protein sequence ID" value="AZV80828.1"/>
    <property type="molecule type" value="Genomic_DNA"/>
</dbReference>
<keyword evidence="2" id="KW-0614">Plasmid</keyword>
<keyword evidence="3" id="KW-1185">Reference proteome</keyword>
<organism evidence="2 3">
    <name type="scientific">Parasedimentitalea marina</name>
    <dbReference type="NCBI Taxonomy" id="2483033"/>
    <lineage>
        <taxon>Bacteria</taxon>
        <taxon>Pseudomonadati</taxon>
        <taxon>Pseudomonadota</taxon>
        <taxon>Alphaproteobacteria</taxon>
        <taxon>Rhodobacterales</taxon>
        <taxon>Paracoccaceae</taxon>
        <taxon>Parasedimentitalea</taxon>
    </lineage>
</organism>
<gene>
    <name evidence="2" type="ORF">EBB79_23035</name>
</gene>
<evidence type="ECO:0000256" key="1">
    <source>
        <dbReference type="SAM" id="Phobius"/>
    </source>
</evidence>